<keyword evidence="2" id="KW-0808">Transferase</keyword>
<gene>
    <name evidence="4" type="ORF">LIER_28011</name>
</gene>
<dbReference type="PANTHER" id="PTHR31623">
    <property type="entry name" value="F21J9.9"/>
    <property type="match status" value="1"/>
</dbReference>
<accession>A0AAV3RHK8</accession>
<dbReference type="InterPro" id="IPR023213">
    <property type="entry name" value="CAT-like_dom_sf"/>
</dbReference>
<keyword evidence="5" id="KW-1185">Reference proteome</keyword>
<evidence type="ECO:0000313" key="4">
    <source>
        <dbReference type="EMBL" id="GAA0174673.1"/>
    </source>
</evidence>
<comment type="similarity">
    <text evidence="1">Belongs to the plant acyltransferase family.</text>
</comment>
<organism evidence="4 5">
    <name type="scientific">Lithospermum erythrorhizon</name>
    <name type="common">Purple gromwell</name>
    <name type="synonym">Lithospermum officinale var. erythrorhizon</name>
    <dbReference type="NCBI Taxonomy" id="34254"/>
    <lineage>
        <taxon>Eukaryota</taxon>
        <taxon>Viridiplantae</taxon>
        <taxon>Streptophyta</taxon>
        <taxon>Embryophyta</taxon>
        <taxon>Tracheophyta</taxon>
        <taxon>Spermatophyta</taxon>
        <taxon>Magnoliopsida</taxon>
        <taxon>eudicotyledons</taxon>
        <taxon>Gunneridae</taxon>
        <taxon>Pentapetalae</taxon>
        <taxon>asterids</taxon>
        <taxon>lamiids</taxon>
        <taxon>Boraginales</taxon>
        <taxon>Boraginaceae</taxon>
        <taxon>Boraginoideae</taxon>
        <taxon>Lithospermeae</taxon>
        <taxon>Lithospermum</taxon>
    </lineage>
</organism>
<dbReference type="PANTHER" id="PTHR31623:SF27">
    <property type="entry name" value="VINORINE SYNTHASE-LIKE"/>
    <property type="match status" value="1"/>
</dbReference>
<keyword evidence="3" id="KW-0012">Acyltransferase</keyword>
<evidence type="ECO:0000256" key="3">
    <source>
        <dbReference type="ARBA" id="ARBA00023315"/>
    </source>
</evidence>
<evidence type="ECO:0000256" key="2">
    <source>
        <dbReference type="ARBA" id="ARBA00022679"/>
    </source>
</evidence>
<sequence>MKIKILSRELVKPSSPTPLALKDFKLSFIDERIPHFFIPLILYYTYNESSGIKPSEMDTWLKASMAEALTDFYPLAGRMKGQTLVDCNDEGVYFLVSVVDGMLQELIEYPKNEVLDNLIPYKSHGSTLITNEQLAVQVNMFQCGGIAIGFCLSHRIADGSSLWTFIKAWAAKAAGQRKVVSPVFNCASLLPARGTPDFRPNPKCAPVLPSVERLVTKRFYFPASFVGELKNRVIKSSSIMQPSRVEVVFAMIWKCWMVAKGLDKDALSATCVPVNLRGKDVILDENSFGNLFQMATTLASGETDWIVLVEKLRKTINKFDNNYITRLLAKDGFEIHKKNFTQMRDLISQDIVKVLKCSPWCNFPLYEVDFGWGKPSWVTSAGFASKDTILMFNSKDSRGVEAWVVMADHEMGKLEQEIELKVYYL</sequence>
<proteinExistence type="inferred from homology"/>
<dbReference type="Gene3D" id="3.30.559.10">
    <property type="entry name" value="Chloramphenicol acetyltransferase-like domain"/>
    <property type="match status" value="2"/>
</dbReference>
<protein>
    <submittedName>
        <fullName evidence="4">Uncharacterized protein</fullName>
    </submittedName>
</protein>
<comment type="caution">
    <text evidence="4">The sequence shown here is derived from an EMBL/GenBank/DDBJ whole genome shotgun (WGS) entry which is preliminary data.</text>
</comment>
<evidence type="ECO:0000256" key="1">
    <source>
        <dbReference type="ARBA" id="ARBA00009861"/>
    </source>
</evidence>
<dbReference type="GO" id="GO:0016746">
    <property type="term" value="F:acyltransferase activity"/>
    <property type="evidence" value="ECO:0007669"/>
    <property type="project" value="UniProtKB-KW"/>
</dbReference>
<dbReference type="Proteomes" id="UP001454036">
    <property type="component" value="Unassembled WGS sequence"/>
</dbReference>
<reference evidence="4 5" key="1">
    <citation type="submission" date="2024-01" db="EMBL/GenBank/DDBJ databases">
        <title>The complete chloroplast genome sequence of Lithospermum erythrorhizon: insights into the phylogenetic relationship among Boraginaceae species and the maternal lineages of purple gromwells.</title>
        <authorList>
            <person name="Okada T."/>
            <person name="Watanabe K."/>
        </authorList>
    </citation>
    <scope>NUCLEOTIDE SEQUENCE [LARGE SCALE GENOMIC DNA]</scope>
</reference>
<evidence type="ECO:0000313" key="5">
    <source>
        <dbReference type="Proteomes" id="UP001454036"/>
    </source>
</evidence>
<dbReference type="AlphaFoldDB" id="A0AAV3RHK8"/>
<name>A0AAV3RHK8_LITER</name>
<dbReference type="EMBL" id="BAABME010009171">
    <property type="protein sequence ID" value="GAA0174673.1"/>
    <property type="molecule type" value="Genomic_DNA"/>
</dbReference>
<dbReference type="Pfam" id="PF02458">
    <property type="entry name" value="Transferase"/>
    <property type="match status" value="1"/>
</dbReference>